<name>A0ABU4TXM3_9PSEU</name>
<dbReference type="Gene3D" id="3.40.50.2000">
    <property type="entry name" value="Glycogen Phosphorylase B"/>
    <property type="match status" value="2"/>
</dbReference>
<dbReference type="InterPro" id="IPR010610">
    <property type="entry name" value="EryCIII-like_C"/>
</dbReference>
<dbReference type="EMBL" id="JAXAVV010000014">
    <property type="protein sequence ID" value="MDX8053046.1"/>
    <property type="molecule type" value="Genomic_DNA"/>
</dbReference>
<evidence type="ECO:0000256" key="2">
    <source>
        <dbReference type="ARBA" id="ARBA00022676"/>
    </source>
</evidence>
<evidence type="ECO:0000259" key="4">
    <source>
        <dbReference type="Pfam" id="PF06722"/>
    </source>
</evidence>
<dbReference type="InterPro" id="IPR050426">
    <property type="entry name" value="Glycosyltransferase_28"/>
</dbReference>
<dbReference type="InterPro" id="IPR048284">
    <property type="entry name" value="EryCIII-like_N"/>
</dbReference>
<sequence>MRILFLAGGSPATVFPLVPLATAARNAGHEVLMAGTEGITSSISGAGLPALSVSPLTMLDFFTNDKHGNSLEWPPDPEDWKLFIGRGFGRLARASMEPLLDLARSWRPDLVVGGQLAFVAPLLAKRLGVPYVRHTWDSGEPPEADLGAAEELEPEFRELGLDGFPVADLHVELCPPSLLPPGPAPANLQHMRYVASSPQRTLEPWMYTRPERRRICVTAGCRVTKDQYFDFLRDLAGKVAPLGAELIVAAPEDVARDLTAGLDNVHAGWLPLDVVARTCDLFVHHAGGGTSLLVMAAGLPQLLIPNMPSSVAPSQRLTDFGASLMLMPGEDTLDAVVSGCQELLENPSYTERARVVADEIRSQPLPVDVLAIVEELV</sequence>
<keyword evidence="3" id="KW-0808">Transferase</keyword>
<evidence type="ECO:0000259" key="5">
    <source>
        <dbReference type="Pfam" id="PF21036"/>
    </source>
</evidence>
<accession>A0ABU4TXM3</accession>
<evidence type="ECO:0000313" key="7">
    <source>
        <dbReference type="Proteomes" id="UP001271792"/>
    </source>
</evidence>
<dbReference type="PANTHER" id="PTHR48050">
    <property type="entry name" value="STEROL 3-BETA-GLUCOSYLTRANSFERASE"/>
    <property type="match status" value="1"/>
</dbReference>
<reference evidence="6 7" key="1">
    <citation type="submission" date="2023-11" db="EMBL/GenBank/DDBJ databases">
        <title>Lentzea sokolovensis, sp. nov., Lentzea kristufkii, sp. nov., and Lentzea miocenensis, sp. nov., rare actinobacteria from Sokolov Coal Basin, Miocene lacustrine sediment, Czech Republic.</title>
        <authorList>
            <person name="Lara A."/>
            <person name="Kotroba L."/>
            <person name="Nouioui I."/>
            <person name="Neumann-Schaal M."/>
            <person name="Mast Y."/>
            <person name="Chronakova A."/>
        </authorList>
    </citation>
    <scope>NUCLEOTIDE SEQUENCE [LARGE SCALE GENOMIC DNA]</scope>
    <source>
        <strain evidence="6 7">BCCO 10_0798</strain>
    </source>
</reference>
<gene>
    <name evidence="6" type="ORF">SK571_27025</name>
</gene>
<evidence type="ECO:0000313" key="6">
    <source>
        <dbReference type="EMBL" id="MDX8053046.1"/>
    </source>
</evidence>
<dbReference type="SUPFAM" id="SSF53756">
    <property type="entry name" value="UDP-Glycosyltransferase/glycogen phosphorylase"/>
    <property type="match status" value="1"/>
</dbReference>
<dbReference type="InterPro" id="IPR002213">
    <property type="entry name" value="UDP_glucos_trans"/>
</dbReference>
<keyword evidence="2" id="KW-0328">Glycosyltransferase</keyword>
<keyword evidence="7" id="KW-1185">Reference proteome</keyword>
<dbReference type="Pfam" id="PF21036">
    <property type="entry name" value="EryCIII-like_N"/>
    <property type="match status" value="1"/>
</dbReference>
<dbReference type="CDD" id="cd03784">
    <property type="entry name" value="GT1_Gtf-like"/>
    <property type="match status" value="1"/>
</dbReference>
<comment type="similarity">
    <text evidence="1">Belongs to the glycosyltransferase 28 family.</text>
</comment>
<dbReference type="Proteomes" id="UP001271792">
    <property type="component" value="Unassembled WGS sequence"/>
</dbReference>
<reference evidence="6 7" key="2">
    <citation type="submission" date="2023-11" db="EMBL/GenBank/DDBJ databases">
        <authorList>
            <person name="Lara A.C."/>
            <person name="Chronakova A."/>
        </authorList>
    </citation>
    <scope>NUCLEOTIDE SEQUENCE [LARGE SCALE GENOMIC DNA]</scope>
    <source>
        <strain evidence="6 7">BCCO 10_0798</strain>
    </source>
</reference>
<feature type="domain" description="Erythromycin biosynthesis protein CIII-like N-terminal" evidence="5">
    <location>
        <begin position="23"/>
        <end position="220"/>
    </location>
</feature>
<dbReference type="RefSeq" id="WP_319986889.1">
    <property type="nucleotide sequence ID" value="NZ_JAXAVV010000014.1"/>
</dbReference>
<protein>
    <submittedName>
        <fullName evidence="6">Glycosyltransferase</fullName>
    </submittedName>
</protein>
<evidence type="ECO:0000256" key="1">
    <source>
        <dbReference type="ARBA" id="ARBA00006962"/>
    </source>
</evidence>
<organism evidence="6 7">
    <name type="scientific">Lentzea kristufekii</name>
    <dbReference type="NCBI Taxonomy" id="3095430"/>
    <lineage>
        <taxon>Bacteria</taxon>
        <taxon>Bacillati</taxon>
        <taxon>Actinomycetota</taxon>
        <taxon>Actinomycetes</taxon>
        <taxon>Pseudonocardiales</taxon>
        <taxon>Pseudonocardiaceae</taxon>
        <taxon>Lentzea</taxon>
    </lineage>
</organism>
<proteinExistence type="inferred from homology"/>
<feature type="domain" description="Erythromycin biosynthesis protein CIII-like C-terminal" evidence="4">
    <location>
        <begin position="236"/>
        <end position="376"/>
    </location>
</feature>
<dbReference type="Pfam" id="PF06722">
    <property type="entry name" value="EryCIII-like_C"/>
    <property type="match status" value="1"/>
</dbReference>
<evidence type="ECO:0000256" key="3">
    <source>
        <dbReference type="ARBA" id="ARBA00022679"/>
    </source>
</evidence>
<dbReference type="PANTHER" id="PTHR48050:SF13">
    <property type="entry name" value="STEROL 3-BETA-GLUCOSYLTRANSFERASE UGT80A2"/>
    <property type="match status" value="1"/>
</dbReference>
<comment type="caution">
    <text evidence="6">The sequence shown here is derived from an EMBL/GenBank/DDBJ whole genome shotgun (WGS) entry which is preliminary data.</text>
</comment>